<evidence type="ECO:0000259" key="4">
    <source>
        <dbReference type="PROSITE" id="PS50102"/>
    </source>
</evidence>
<dbReference type="STRING" id="70415.A0A5S6QQ54"/>
<name>A0A5S6QQ54_TRIMR</name>
<dbReference type="GO" id="GO:0008143">
    <property type="term" value="F:poly(A) binding"/>
    <property type="evidence" value="ECO:0007669"/>
    <property type="project" value="TreeGrafter"/>
</dbReference>
<dbReference type="AlphaFoldDB" id="A0A5S6QQ54"/>
<dbReference type="CDD" id="cd12550">
    <property type="entry name" value="RRM_II_PABPN1"/>
    <property type="match status" value="1"/>
</dbReference>
<dbReference type="Pfam" id="PF00076">
    <property type="entry name" value="RRM_1"/>
    <property type="match status" value="1"/>
</dbReference>
<organism evidence="5 6">
    <name type="scientific">Trichuris muris</name>
    <name type="common">Mouse whipworm</name>
    <dbReference type="NCBI Taxonomy" id="70415"/>
    <lineage>
        <taxon>Eukaryota</taxon>
        <taxon>Metazoa</taxon>
        <taxon>Ecdysozoa</taxon>
        <taxon>Nematoda</taxon>
        <taxon>Enoplea</taxon>
        <taxon>Dorylaimia</taxon>
        <taxon>Trichinellida</taxon>
        <taxon>Trichuridae</taxon>
        <taxon>Trichuris</taxon>
    </lineage>
</organism>
<evidence type="ECO:0000256" key="2">
    <source>
        <dbReference type="PROSITE-ProRule" id="PRU00176"/>
    </source>
</evidence>
<dbReference type="WBParaSite" id="TMUE_2000009365.1">
    <property type="protein sequence ID" value="TMUE_2000009365.1"/>
    <property type="gene ID" value="WBGene00300581"/>
</dbReference>
<keyword evidence="1 2" id="KW-0694">RNA-binding</keyword>
<dbReference type="SMART" id="SM00360">
    <property type="entry name" value="RRM"/>
    <property type="match status" value="1"/>
</dbReference>
<protein>
    <submittedName>
        <fullName evidence="6">RRM domain-containing protein</fullName>
    </submittedName>
</protein>
<dbReference type="InterPro" id="IPR000504">
    <property type="entry name" value="RRM_dom"/>
</dbReference>
<proteinExistence type="predicted"/>
<dbReference type="Gene3D" id="3.30.70.330">
    <property type="match status" value="1"/>
</dbReference>
<evidence type="ECO:0000313" key="6">
    <source>
        <dbReference type="WBParaSite" id="TMUE_2000009365.1"/>
    </source>
</evidence>
<dbReference type="SUPFAM" id="SSF54928">
    <property type="entry name" value="RNA-binding domain, RBD"/>
    <property type="match status" value="1"/>
</dbReference>
<evidence type="ECO:0000313" key="5">
    <source>
        <dbReference type="Proteomes" id="UP000046395"/>
    </source>
</evidence>
<accession>A0A5S6QQ54</accession>
<dbReference type="PROSITE" id="PS50102">
    <property type="entry name" value="RRM"/>
    <property type="match status" value="1"/>
</dbReference>
<dbReference type="PANTHER" id="PTHR23236">
    <property type="entry name" value="EUKARYOTIC TRANSLATION INITIATION FACTOR 4B/4H"/>
    <property type="match status" value="1"/>
</dbReference>
<reference evidence="6" key="1">
    <citation type="submission" date="2019-12" db="UniProtKB">
        <authorList>
            <consortium name="WormBaseParasite"/>
        </authorList>
    </citation>
    <scope>IDENTIFICATION</scope>
</reference>
<sequence length="279" mass="30944">MGKHEAENRWWEQEHADGDEPLAGSCLRFLVDCERFGSRQTEVLRLCTAAKDSIQLAREMDTVSENGVAVVGNMDAAGSVELMDGTAVQAEGSAQVGTNVVDTEMEEIRARMREMEEEAAILRQYHSEVENQMNLTNASTAEVSLEDKAEADGRSIYVGNVDYGATAEELESHFHGCGVVNRVTILCNKYTGQPKGFAYIEFGDKESMRNSLAMDDTFFRGRQIKVMAKRTNRPGLSTTNRFPRSRGVIPDVATFILISEQFSISVPQIDRTRAMLTLA</sequence>
<evidence type="ECO:0000256" key="1">
    <source>
        <dbReference type="ARBA" id="ARBA00022884"/>
    </source>
</evidence>
<keyword evidence="3" id="KW-0175">Coiled coil</keyword>
<feature type="domain" description="RRM" evidence="4">
    <location>
        <begin position="154"/>
        <end position="231"/>
    </location>
</feature>
<dbReference type="Proteomes" id="UP000046395">
    <property type="component" value="Unassembled WGS sequence"/>
</dbReference>
<dbReference type="InterPro" id="IPR035979">
    <property type="entry name" value="RBD_domain_sf"/>
</dbReference>
<evidence type="ECO:0000256" key="3">
    <source>
        <dbReference type="SAM" id="Coils"/>
    </source>
</evidence>
<dbReference type="GO" id="GO:0005634">
    <property type="term" value="C:nucleus"/>
    <property type="evidence" value="ECO:0007669"/>
    <property type="project" value="TreeGrafter"/>
</dbReference>
<keyword evidence="5" id="KW-1185">Reference proteome</keyword>
<feature type="coiled-coil region" evidence="3">
    <location>
        <begin position="98"/>
        <end position="132"/>
    </location>
</feature>
<dbReference type="PANTHER" id="PTHR23236:SF12">
    <property type="entry name" value="EUKARYOTIC INITIATION FACTOR 4B-RELATED"/>
    <property type="match status" value="1"/>
</dbReference>
<dbReference type="InterPro" id="IPR012677">
    <property type="entry name" value="Nucleotide-bd_a/b_plait_sf"/>
</dbReference>